<keyword evidence="5 10" id="KW-0552">Olfaction</keyword>
<organism evidence="11 12">
    <name type="scientific">Vespula squamosa</name>
    <name type="common">Southern yellow jacket</name>
    <name type="synonym">Wasp</name>
    <dbReference type="NCBI Taxonomy" id="30214"/>
    <lineage>
        <taxon>Eukaryota</taxon>
        <taxon>Metazoa</taxon>
        <taxon>Ecdysozoa</taxon>
        <taxon>Arthropoda</taxon>
        <taxon>Hexapoda</taxon>
        <taxon>Insecta</taxon>
        <taxon>Pterygota</taxon>
        <taxon>Neoptera</taxon>
        <taxon>Endopterygota</taxon>
        <taxon>Hymenoptera</taxon>
        <taxon>Apocrita</taxon>
        <taxon>Aculeata</taxon>
        <taxon>Vespoidea</taxon>
        <taxon>Vespidae</taxon>
        <taxon>Vespinae</taxon>
        <taxon>Vespula</taxon>
    </lineage>
</organism>
<feature type="transmembrane region" description="Helical" evidence="10">
    <location>
        <begin position="359"/>
        <end position="381"/>
    </location>
</feature>
<feature type="transmembrane region" description="Helical" evidence="10">
    <location>
        <begin position="191"/>
        <end position="213"/>
    </location>
</feature>
<evidence type="ECO:0000256" key="3">
    <source>
        <dbReference type="ARBA" id="ARBA00022606"/>
    </source>
</evidence>
<keyword evidence="12" id="KW-1185">Reference proteome</keyword>
<comment type="subcellular location">
    <subcellularLocation>
        <location evidence="1 10">Cell membrane</location>
        <topology evidence="1 10">Multi-pass membrane protein</topology>
    </subcellularLocation>
</comment>
<evidence type="ECO:0000313" key="12">
    <source>
        <dbReference type="Proteomes" id="UP001607302"/>
    </source>
</evidence>
<evidence type="ECO:0000256" key="1">
    <source>
        <dbReference type="ARBA" id="ARBA00004651"/>
    </source>
</evidence>
<proteinExistence type="inferred from homology"/>
<accession>A0ABD2BE67</accession>
<feature type="transmembrane region" description="Helical" evidence="10">
    <location>
        <begin position="247"/>
        <end position="274"/>
    </location>
</feature>
<feature type="transmembrane region" description="Helical" evidence="10">
    <location>
        <begin position="134"/>
        <end position="155"/>
    </location>
</feature>
<comment type="similarity">
    <text evidence="10">Belongs to the insect chemoreceptor superfamily. Heteromeric odorant receptor channel (TC 1.A.69) family.</text>
</comment>
<evidence type="ECO:0000256" key="10">
    <source>
        <dbReference type="RuleBase" id="RU351113"/>
    </source>
</evidence>
<dbReference type="AlphaFoldDB" id="A0ABD2BE67"/>
<dbReference type="PANTHER" id="PTHR21137:SF35">
    <property type="entry name" value="ODORANT RECEPTOR 19A-RELATED"/>
    <property type="match status" value="1"/>
</dbReference>
<evidence type="ECO:0000256" key="2">
    <source>
        <dbReference type="ARBA" id="ARBA00022475"/>
    </source>
</evidence>
<dbReference type="GO" id="GO:0007608">
    <property type="term" value="P:sensory perception of smell"/>
    <property type="evidence" value="ECO:0007669"/>
    <property type="project" value="UniProtKB-KW"/>
</dbReference>
<keyword evidence="7 10" id="KW-0472">Membrane</keyword>
<evidence type="ECO:0000256" key="5">
    <source>
        <dbReference type="ARBA" id="ARBA00022725"/>
    </source>
</evidence>
<evidence type="ECO:0000256" key="7">
    <source>
        <dbReference type="ARBA" id="ARBA00023136"/>
    </source>
</evidence>
<evidence type="ECO:0000256" key="8">
    <source>
        <dbReference type="ARBA" id="ARBA00023170"/>
    </source>
</evidence>
<dbReference type="Pfam" id="PF02949">
    <property type="entry name" value="7tm_6"/>
    <property type="match status" value="1"/>
</dbReference>
<comment type="caution">
    <text evidence="10">Lacks conserved residue(s) required for the propagation of feature annotation.</text>
</comment>
<keyword evidence="3 10" id="KW-0716">Sensory transduction</keyword>
<name>A0ABD2BE67_VESSQ</name>
<dbReference type="PANTHER" id="PTHR21137">
    <property type="entry name" value="ODORANT RECEPTOR"/>
    <property type="match status" value="1"/>
</dbReference>
<sequence length="457" mass="52152">MEVVTYDTLKIQTRKRNLLDKLLDGSAILIDVGERCEISIESSTKRVVRQKGRMFPKKSYDDDLRYAIEPNRYVLLSLGIRITCSQVNKRESFLVKSLRLLLIFLNFVIILYVVIPGFLHIFLKETSTYGKIRVIQPILYSSMALAKYTVLVFCIERMNVCLKYVSEDWKNAVDIYTRDTMKKKAMIGRRFFIICGSLMYGSGILFRGIIPLIKGKITINENFTIRPLPCPCYFLLFDPQLSPAYEIVYFLQCLSGMVTYSITTAICGLAAFLIMHICGQLEILVTLMDKMVEKTNPPSENVHAKIALAVEHQIRVRRFLRAVEHTLQQICLIEIMGCTLMVCMLAYNIMTEWTNRNIAIVFMYSIALSSIICNIFILCYIGEQLTLQAEKVARKSCTLDWYNLPPKKLSGLVLMIAISNRPMKITAGNIVELSLQTFGNVIKTAATYCNMLRAVTT</sequence>
<reference evidence="11 12" key="1">
    <citation type="journal article" date="2024" name="Ann. Entomol. Soc. Am.">
        <title>Genomic analyses of the southern and eastern yellowjacket wasps (Hymenoptera: Vespidae) reveal evolutionary signatures of social life.</title>
        <authorList>
            <person name="Catto M.A."/>
            <person name="Caine P.B."/>
            <person name="Orr S.E."/>
            <person name="Hunt B.G."/>
            <person name="Goodisman M.A.D."/>
        </authorList>
    </citation>
    <scope>NUCLEOTIDE SEQUENCE [LARGE SCALE GENOMIC DNA]</scope>
    <source>
        <strain evidence="11">233</strain>
        <tissue evidence="11">Head and thorax</tissue>
    </source>
</reference>
<dbReference type="GO" id="GO:0007165">
    <property type="term" value="P:signal transduction"/>
    <property type="evidence" value="ECO:0007669"/>
    <property type="project" value="UniProtKB-KW"/>
</dbReference>
<dbReference type="InterPro" id="IPR004117">
    <property type="entry name" value="7tm6_olfct_rcpt"/>
</dbReference>
<keyword evidence="2" id="KW-1003">Cell membrane</keyword>
<evidence type="ECO:0000256" key="4">
    <source>
        <dbReference type="ARBA" id="ARBA00022692"/>
    </source>
</evidence>
<protein>
    <recommendedName>
        <fullName evidence="10">Odorant receptor</fullName>
    </recommendedName>
</protein>
<keyword evidence="6 10" id="KW-1133">Transmembrane helix</keyword>
<keyword evidence="9 10" id="KW-0807">Transducer</keyword>
<evidence type="ECO:0000256" key="9">
    <source>
        <dbReference type="ARBA" id="ARBA00023224"/>
    </source>
</evidence>
<feature type="transmembrane region" description="Helical" evidence="10">
    <location>
        <begin position="327"/>
        <end position="347"/>
    </location>
</feature>
<keyword evidence="4 10" id="KW-0812">Transmembrane</keyword>
<dbReference type="Proteomes" id="UP001607302">
    <property type="component" value="Unassembled WGS sequence"/>
</dbReference>
<evidence type="ECO:0000256" key="6">
    <source>
        <dbReference type="ARBA" id="ARBA00022989"/>
    </source>
</evidence>
<evidence type="ECO:0000313" key="11">
    <source>
        <dbReference type="EMBL" id="KAL2731031.1"/>
    </source>
</evidence>
<gene>
    <name evidence="11" type="ORF">V1478_005444</name>
</gene>
<comment type="caution">
    <text evidence="11">The sequence shown here is derived from an EMBL/GenBank/DDBJ whole genome shotgun (WGS) entry which is preliminary data.</text>
</comment>
<dbReference type="GO" id="GO:0005886">
    <property type="term" value="C:plasma membrane"/>
    <property type="evidence" value="ECO:0007669"/>
    <property type="project" value="UniProtKB-SubCell"/>
</dbReference>
<dbReference type="EMBL" id="JAUDFV010000110">
    <property type="protein sequence ID" value="KAL2731031.1"/>
    <property type="molecule type" value="Genomic_DNA"/>
</dbReference>
<feature type="transmembrane region" description="Helical" evidence="10">
    <location>
        <begin position="100"/>
        <end position="122"/>
    </location>
</feature>
<keyword evidence="8 10" id="KW-0675">Receptor</keyword>